<name>A0ABU1WI81_9BURK</name>
<dbReference type="InterPro" id="IPR022061">
    <property type="entry name" value="DUF3617"/>
</dbReference>
<dbReference type="Proteomes" id="UP001265700">
    <property type="component" value="Unassembled WGS sequence"/>
</dbReference>
<accession>A0ABU1WI81</accession>
<protein>
    <recommendedName>
        <fullName evidence="3">DUF3617 family protein</fullName>
    </recommendedName>
</protein>
<keyword evidence="2" id="KW-1185">Reference proteome</keyword>
<proteinExistence type="predicted"/>
<gene>
    <name evidence="1" type="ORF">J2W49_000939</name>
</gene>
<dbReference type="Pfam" id="PF12276">
    <property type="entry name" value="DUF3617"/>
    <property type="match status" value="1"/>
</dbReference>
<dbReference type="EMBL" id="JAVDWU010000002">
    <property type="protein sequence ID" value="MDR7148990.1"/>
    <property type="molecule type" value="Genomic_DNA"/>
</dbReference>
<sequence>MMRVGRPGHSIQLPFEGAAGSSDDTFVEAGGALAATIALPHILWAGVMSPGQWEIRVTIESATGPGASMPPPAGPMVQRACKAQSFVDKENYTSTDFAMGRPRRNQFQCRVDSREGDAREARWQFTCERSDGLHAVTRAVNKVSADRLEQVATETMTRDGEPWSEVTVRVDGKLTGQACQEEDIQLK</sequence>
<comment type="caution">
    <text evidence="1">The sequence shown here is derived from an EMBL/GenBank/DDBJ whole genome shotgun (WGS) entry which is preliminary data.</text>
</comment>
<evidence type="ECO:0000313" key="2">
    <source>
        <dbReference type="Proteomes" id="UP001265700"/>
    </source>
</evidence>
<reference evidence="1 2" key="1">
    <citation type="submission" date="2023-07" db="EMBL/GenBank/DDBJ databases">
        <title>Sorghum-associated microbial communities from plants grown in Nebraska, USA.</title>
        <authorList>
            <person name="Schachtman D."/>
        </authorList>
    </citation>
    <scope>NUCLEOTIDE SEQUENCE [LARGE SCALE GENOMIC DNA]</scope>
    <source>
        <strain evidence="1 2">4249</strain>
    </source>
</reference>
<evidence type="ECO:0000313" key="1">
    <source>
        <dbReference type="EMBL" id="MDR7148990.1"/>
    </source>
</evidence>
<evidence type="ECO:0008006" key="3">
    <source>
        <dbReference type="Google" id="ProtNLM"/>
    </source>
</evidence>
<organism evidence="1 2">
    <name type="scientific">Hydrogenophaga palleronii</name>
    <dbReference type="NCBI Taxonomy" id="65655"/>
    <lineage>
        <taxon>Bacteria</taxon>
        <taxon>Pseudomonadati</taxon>
        <taxon>Pseudomonadota</taxon>
        <taxon>Betaproteobacteria</taxon>
        <taxon>Burkholderiales</taxon>
        <taxon>Comamonadaceae</taxon>
        <taxon>Hydrogenophaga</taxon>
    </lineage>
</organism>